<dbReference type="InterPro" id="IPR007329">
    <property type="entry name" value="FMN-bd"/>
</dbReference>
<feature type="transmembrane region" description="Helical" evidence="6">
    <location>
        <begin position="493"/>
        <end position="516"/>
    </location>
</feature>
<feature type="transmembrane region" description="Helical" evidence="6">
    <location>
        <begin position="336"/>
        <end position="356"/>
    </location>
</feature>
<feature type="transmembrane region" description="Helical" evidence="6">
    <location>
        <begin position="459"/>
        <end position="481"/>
    </location>
</feature>
<evidence type="ECO:0000256" key="2">
    <source>
        <dbReference type="ARBA" id="ARBA00022553"/>
    </source>
</evidence>
<dbReference type="SMART" id="SM00900">
    <property type="entry name" value="FMN_bind"/>
    <property type="match status" value="2"/>
</dbReference>
<dbReference type="Pfam" id="PF12801">
    <property type="entry name" value="Fer4_5"/>
    <property type="match status" value="2"/>
</dbReference>
<dbReference type="GO" id="GO:0010181">
    <property type="term" value="F:FMN binding"/>
    <property type="evidence" value="ECO:0007669"/>
    <property type="project" value="InterPro"/>
</dbReference>
<dbReference type="InterPro" id="IPR017896">
    <property type="entry name" value="4Fe4S_Fe-S-bd"/>
</dbReference>
<evidence type="ECO:0000256" key="6">
    <source>
        <dbReference type="SAM" id="Phobius"/>
    </source>
</evidence>
<dbReference type="RefSeq" id="WP_146407304.1">
    <property type="nucleotide sequence ID" value="NZ_SJPU01000002.1"/>
</dbReference>
<dbReference type="Proteomes" id="UP000319908">
    <property type="component" value="Unassembled WGS sequence"/>
</dbReference>
<dbReference type="PANTHER" id="PTHR36118">
    <property type="entry name" value="ION-TRANSLOCATING OXIDOREDUCTASE COMPLEX SUBUNIT G"/>
    <property type="match status" value="1"/>
</dbReference>
<keyword evidence="6" id="KW-0812">Transmembrane</keyword>
<dbReference type="EMBL" id="SJPU01000002">
    <property type="protein sequence ID" value="TWU15424.1"/>
    <property type="molecule type" value="Genomic_DNA"/>
</dbReference>
<evidence type="ECO:0000313" key="9">
    <source>
        <dbReference type="Proteomes" id="UP000319908"/>
    </source>
</evidence>
<feature type="domain" description="FMN-binding" evidence="7">
    <location>
        <begin position="93"/>
        <end position="176"/>
    </location>
</feature>
<evidence type="ECO:0000256" key="3">
    <source>
        <dbReference type="ARBA" id="ARBA00022630"/>
    </source>
</evidence>
<gene>
    <name evidence="8" type="primary">rsxG</name>
    <name evidence="8" type="ORF">Poly21_26190</name>
</gene>
<accession>A0A5C6BX96</accession>
<evidence type="ECO:0000256" key="4">
    <source>
        <dbReference type="ARBA" id="ARBA00022643"/>
    </source>
</evidence>
<keyword evidence="9" id="KW-1185">Reference proteome</keyword>
<keyword evidence="5" id="KW-0249">Electron transport</keyword>
<feature type="domain" description="FMN-binding" evidence="7">
    <location>
        <begin position="234"/>
        <end position="321"/>
    </location>
</feature>
<keyword evidence="3" id="KW-0285">Flavoprotein</keyword>
<dbReference type="PANTHER" id="PTHR36118:SF1">
    <property type="entry name" value="ION-TRANSLOCATING OXIDOREDUCTASE COMPLEX SUBUNIT G"/>
    <property type="match status" value="1"/>
</dbReference>
<comment type="caution">
    <text evidence="8">The sequence shown here is derived from an EMBL/GenBank/DDBJ whole genome shotgun (WGS) entry which is preliminary data.</text>
</comment>
<protein>
    <submittedName>
        <fullName evidence="8">Electron transport complex subunit RsxG</fullName>
    </submittedName>
</protein>
<dbReference type="GO" id="GO:0009055">
    <property type="term" value="F:electron transfer activity"/>
    <property type="evidence" value="ECO:0007669"/>
    <property type="project" value="InterPro"/>
</dbReference>
<evidence type="ECO:0000256" key="1">
    <source>
        <dbReference type="ARBA" id="ARBA00022448"/>
    </source>
</evidence>
<reference evidence="8 9" key="1">
    <citation type="journal article" date="2020" name="Antonie Van Leeuwenhoek">
        <title>Rhodopirellula heiligendammensis sp. nov., Rhodopirellula pilleata sp. nov., and Rhodopirellula solitaria sp. nov. isolated from natural or artificial marine surfaces in Northern Germany and California, USA, and emended description of the genus Rhodopirellula.</title>
        <authorList>
            <person name="Kallscheuer N."/>
            <person name="Wiegand S."/>
            <person name="Jogler M."/>
            <person name="Boedeker C."/>
            <person name="Peeters S.H."/>
            <person name="Rast P."/>
            <person name="Heuer A."/>
            <person name="Jetten M.S.M."/>
            <person name="Rohde M."/>
            <person name="Jogler C."/>
        </authorList>
    </citation>
    <scope>NUCLEOTIDE SEQUENCE [LARGE SCALE GENOMIC DNA]</scope>
    <source>
        <strain evidence="8 9">Poly21</strain>
    </source>
</reference>
<dbReference type="OrthoDB" id="235065at2"/>
<keyword evidence="1" id="KW-0813">Transport</keyword>
<keyword evidence="6" id="KW-0472">Membrane</keyword>
<dbReference type="GO" id="GO:0022900">
    <property type="term" value="P:electron transport chain"/>
    <property type="evidence" value="ECO:0007669"/>
    <property type="project" value="InterPro"/>
</dbReference>
<dbReference type="AlphaFoldDB" id="A0A5C6BX96"/>
<keyword evidence="4" id="KW-0288">FMN</keyword>
<keyword evidence="2" id="KW-0597">Phosphoprotein</keyword>
<name>A0A5C6BX96_9BACT</name>
<feature type="transmembrane region" description="Helical" evidence="6">
    <location>
        <begin position="368"/>
        <end position="394"/>
    </location>
</feature>
<evidence type="ECO:0000259" key="7">
    <source>
        <dbReference type="SMART" id="SM00900"/>
    </source>
</evidence>
<feature type="transmembrane region" description="Helical" evidence="6">
    <location>
        <begin position="400"/>
        <end position="419"/>
    </location>
</feature>
<evidence type="ECO:0000256" key="5">
    <source>
        <dbReference type="ARBA" id="ARBA00022982"/>
    </source>
</evidence>
<dbReference type="GO" id="GO:0005886">
    <property type="term" value="C:plasma membrane"/>
    <property type="evidence" value="ECO:0007669"/>
    <property type="project" value="InterPro"/>
</dbReference>
<organism evidence="8 9">
    <name type="scientific">Allorhodopirellula heiligendammensis</name>
    <dbReference type="NCBI Taxonomy" id="2714739"/>
    <lineage>
        <taxon>Bacteria</taxon>
        <taxon>Pseudomonadati</taxon>
        <taxon>Planctomycetota</taxon>
        <taxon>Planctomycetia</taxon>
        <taxon>Pirellulales</taxon>
        <taxon>Pirellulaceae</taxon>
        <taxon>Allorhodopirellula</taxon>
    </lineage>
</organism>
<evidence type="ECO:0000313" key="8">
    <source>
        <dbReference type="EMBL" id="TWU15424.1"/>
    </source>
</evidence>
<dbReference type="InterPro" id="IPR010209">
    <property type="entry name" value="Ion_transpt_RnfG/RsxG"/>
</dbReference>
<proteinExistence type="predicted"/>
<keyword evidence="6" id="KW-1133">Transmembrane helix</keyword>
<sequence length="559" mass="60392">MRLSDSARRILVHAVRVGLFATIILLVHSRFAVGTSHTARDPAIGIDDVARIMPDAAALGDVNEDGSRAVLNSDDGPLGYVLQTSPISDHIIGFSGPTNMLVAFGPDDSIVGVSILRSGDTREHLDEVRESPGFLSSFDGKSRSEVAGTVQVDAVSGATLTSLAISESIIHRLGGAKTSLRFPEPAEISELQSLFPDADHLQSGDRSDLTAVYAADQLAGYVLRSSPAADNIVGYQGPTDTFIGLNLDKHVNGFVVGQSYDNEPYVGYVREDDYFRRTFNELSLDELASADLQAMQVEGVSGATMTSLAVAEGIVAAAQTQLKSAQNARSPEQSSWLSIHDLGTGLVIVAAIIIGFTRLRANKRLRIAFQLILIVYLGWTVGNLLSQAMIAGWAKHGLPWRNAAGLVMLSIAAFACPIFTKRNLYCSHLCPHGAVQQLVKRRIGYQVSLNRTLTKLWKLIPGLLLLWCLVVVLAGLSFSLVDIEPFDAYLFPIAGWATIVVAIVGIVASLFIPMAYCRFGCPTGLLLEYLRYNAKSDRWTIRDWIATGYLALAVAICFL</sequence>
<dbReference type="Pfam" id="PF04205">
    <property type="entry name" value="FMN_bind"/>
    <property type="match status" value="2"/>
</dbReference>